<accession>A0A917HSL7</accession>
<keyword evidence="1" id="KW-0732">Signal</keyword>
<comment type="caution">
    <text evidence="2">The sequence shown here is derived from an EMBL/GenBank/DDBJ whole genome shotgun (WGS) entry which is preliminary data.</text>
</comment>
<dbReference type="RefSeq" id="WP_188506281.1">
    <property type="nucleotide sequence ID" value="NZ_BMER01000002.1"/>
</dbReference>
<dbReference type="Pfam" id="PF19777">
    <property type="entry name" value="DUF6263"/>
    <property type="match status" value="1"/>
</dbReference>
<feature type="signal peptide" evidence="1">
    <location>
        <begin position="1"/>
        <end position="22"/>
    </location>
</feature>
<dbReference type="AlphaFoldDB" id="A0A917HSL7"/>
<name>A0A917HSL7_9SPHI</name>
<evidence type="ECO:0000313" key="2">
    <source>
        <dbReference type="EMBL" id="GGG89011.1"/>
    </source>
</evidence>
<dbReference type="InterPro" id="IPR046230">
    <property type="entry name" value="DUF6263"/>
</dbReference>
<organism evidence="2 3">
    <name type="scientific">Parapedobacter pyrenivorans</name>
    <dbReference type="NCBI Taxonomy" id="1305674"/>
    <lineage>
        <taxon>Bacteria</taxon>
        <taxon>Pseudomonadati</taxon>
        <taxon>Bacteroidota</taxon>
        <taxon>Sphingobacteriia</taxon>
        <taxon>Sphingobacteriales</taxon>
        <taxon>Sphingobacteriaceae</taxon>
        <taxon>Parapedobacter</taxon>
    </lineage>
</organism>
<keyword evidence="3" id="KW-1185">Reference proteome</keyword>
<sequence>MKHTIALGLLSVLFLVSGPAVAEKPPRKEKDSFSYKQEVFLKFNLKPGDQYRFSSVVKQHIVQEAMGQQITTTQDIATDYIYDVKSVEEGVTTINVTFSAVKMDTDVAGMQQLSYDSANPDAGTNELKVMSNLIGKSFLMYINEEGSVKKVEGLAEIIGGVEGPQSELLKQSFGDSSMIQNMSQITNIYPNQKVNIGDTWVKTFSGPIAGMMQSEATSNFALSQVTGDVAVLEVDGQMKFSKLTGGGNPMLQGAEFNLNGTQQGTMEVDIASGLPVQTKLKQDISGSLEIQGMQIPMSIVSDITITGQKL</sequence>
<feature type="chain" id="PRO_5037966250" evidence="1">
    <location>
        <begin position="23"/>
        <end position="310"/>
    </location>
</feature>
<reference evidence="2" key="1">
    <citation type="journal article" date="2014" name="Int. J. Syst. Evol. Microbiol.">
        <title>Complete genome sequence of Corynebacterium casei LMG S-19264T (=DSM 44701T), isolated from a smear-ripened cheese.</title>
        <authorList>
            <consortium name="US DOE Joint Genome Institute (JGI-PGF)"/>
            <person name="Walter F."/>
            <person name="Albersmeier A."/>
            <person name="Kalinowski J."/>
            <person name="Ruckert C."/>
        </authorList>
    </citation>
    <scope>NUCLEOTIDE SEQUENCE</scope>
    <source>
        <strain evidence="2">CGMCC 1.12195</strain>
    </source>
</reference>
<dbReference type="Proteomes" id="UP000660862">
    <property type="component" value="Unassembled WGS sequence"/>
</dbReference>
<dbReference type="EMBL" id="BMER01000002">
    <property type="protein sequence ID" value="GGG89011.1"/>
    <property type="molecule type" value="Genomic_DNA"/>
</dbReference>
<protein>
    <submittedName>
        <fullName evidence="2">Uncharacterized protein</fullName>
    </submittedName>
</protein>
<evidence type="ECO:0000256" key="1">
    <source>
        <dbReference type="SAM" id="SignalP"/>
    </source>
</evidence>
<proteinExistence type="predicted"/>
<evidence type="ECO:0000313" key="3">
    <source>
        <dbReference type="Proteomes" id="UP000660862"/>
    </source>
</evidence>
<reference evidence="2" key="2">
    <citation type="submission" date="2020-09" db="EMBL/GenBank/DDBJ databases">
        <authorList>
            <person name="Sun Q."/>
            <person name="Zhou Y."/>
        </authorList>
    </citation>
    <scope>NUCLEOTIDE SEQUENCE</scope>
    <source>
        <strain evidence="2">CGMCC 1.12195</strain>
    </source>
</reference>
<gene>
    <name evidence="2" type="ORF">GCM10007415_23890</name>
</gene>